<comment type="similarity">
    <text evidence="1">Belongs to the SH3BGR family.</text>
</comment>
<dbReference type="Pfam" id="PF04908">
    <property type="entry name" value="SH3BGR"/>
    <property type="match status" value="1"/>
</dbReference>
<feature type="compositionally biased region" description="Acidic residues" evidence="2">
    <location>
        <begin position="213"/>
        <end position="224"/>
    </location>
</feature>
<dbReference type="GO" id="GO:0005737">
    <property type="term" value="C:cytoplasm"/>
    <property type="evidence" value="ECO:0007669"/>
    <property type="project" value="TreeGrafter"/>
</dbReference>
<dbReference type="PANTHER" id="PTHR12232:SF15">
    <property type="entry name" value="SH3 DOMAIN-BINDING GLUTAMIC ACID-RICH PROTEIN HOMOLOG"/>
    <property type="match status" value="1"/>
</dbReference>
<dbReference type="PROSITE" id="PS51354">
    <property type="entry name" value="GLUTAREDOXIN_2"/>
    <property type="match status" value="1"/>
</dbReference>
<name>A0A0A9WY54_LYGHE</name>
<feature type="region of interest" description="Disordered" evidence="2">
    <location>
        <begin position="44"/>
        <end position="63"/>
    </location>
</feature>
<dbReference type="CDD" id="cd03030">
    <property type="entry name" value="GRX_SH3BGR"/>
    <property type="match status" value="1"/>
</dbReference>
<dbReference type="InterPro" id="IPR006993">
    <property type="entry name" value="Glut_rich_SH3-bd"/>
</dbReference>
<sequence>MVIKVYTSGISGNKEVKKRQQRIMMILESKGIEYEAIDITEPGNEDDKQFMQDHAKPKDGAKHPLPPQIFNELEYCGDYDGFDVANENDELEVFLKMPIPPKPIVPVVNGSAPEPEEESTLGFCYTPSLAKRLEKALKNRLRQKRPTVRGYCYTPSLAQRLAKAMERTLVKKNVPEVEYQPSNVNSEENSEAKETESSEENGLNEESNKTEENADDDEEEEEEE</sequence>
<feature type="compositionally biased region" description="Basic and acidic residues" evidence="2">
    <location>
        <begin position="45"/>
        <end position="62"/>
    </location>
</feature>
<organism evidence="3">
    <name type="scientific">Lygus hesperus</name>
    <name type="common">Western plant bug</name>
    <dbReference type="NCBI Taxonomy" id="30085"/>
    <lineage>
        <taxon>Eukaryota</taxon>
        <taxon>Metazoa</taxon>
        <taxon>Ecdysozoa</taxon>
        <taxon>Arthropoda</taxon>
        <taxon>Hexapoda</taxon>
        <taxon>Insecta</taxon>
        <taxon>Pterygota</taxon>
        <taxon>Neoptera</taxon>
        <taxon>Paraneoptera</taxon>
        <taxon>Hemiptera</taxon>
        <taxon>Heteroptera</taxon>
        <taxon>Panheteroptera</taxon>
        <taxon>Cimicomorpha</taxon>
        <taxon>Miridae</taxon>
        <taxon>Mirini</taxon>
        <taxon>Lygus</taxon>
    </lineage>
</organism>
<gene>
    <name evidence="3" type="ORF">CM83_27821</name>
</gene>
<dbReference type="EMBL" id="GBHO01030197">
    <property type="protein sequence ID" value="JAG13407.1"/>
    <property type="molecule type" value="Transcribed_RNA"/>
</dbReference>
<protein>
    <submittedName>
        <fullName evidence="3">Uncharacterized protein</fullName>
    </submittedName>
</protein>
<evidence type="ECO:0000256" key="2">
    <source>
        <dbReference type="SAM" id="MobiDB-lite"/>
    </source>
</evidence>
<feature type="region of interest" description="Disordered" evidence="2">
    <location>
        <begin position="173"/>
        <end position="224"/>
    </location>
</feature>
<accession>A0A0A9WY54</accession>
<proteinExistence type="inferred from homology"/>
<dbReference type="InterPro" id="IPR036249">
    <property type="entry name" value="Thioredoxin-like_sf"/>
</dbReference>
<dbReference type="InterPro" id="IPR051033">
    <property type="entry name" value="SH3BGR"/>
</dbReference>
<reference evidence="3" key="2">
    <citation type="submission" date="2014-07" db="EMBL/GenBank/DDBJ databases">
        <authorList>
            <person name="Hull J."/>
        </authorList>
    </citation>
    <scope>NUCLEOTIDE SEQUENCE</scope>
</reference>
<dbReference type="AlphaFoldDB" id="A0A0A9WY54"/>
<dbReference type="PANTHER" id="PTHR12232">
    <property type="entry name" value="SH3 DOMAIN-BINDING GLUTAMIC ACID-RICH-LIKE PROTEIN"/>
    <property type="match status" value="1"/>
</dbReference>
<dbReference type="SUPFAM" id="SSF52833">
    <property type="entry name" value="Thioredoxin-like"/>
    <property type="match status" value="1"/>
</dbReference>
<reference evidence="3" key="1">
    <citation type="journal article" date="2014" name="PLoS ONE">
        <title>Transcriptome-Based Identification of ABC Transporters in the Western Tarnished Plant Bug Lygus hesperus.</title>
        <authorList>
            <person name="Hull J.J."/>
            <person name="Chaney K."/>
            <person name="Geib S.M."/>
            <person name="Fabrick J.A."/>
            <person name="Brent C.S."/>
            <person name="Walsh D."/>
            <person name="Lavine L.C."/>
        </authorList>
    </citation>
    <scope>NUCLEOTIDE SEQUENCE</scope>
</reference>
<dbReference type="Gene3D" id="3.40.30.10">
    <property type="entry name" value="Glutaredoxin"/>
    <property type="match status" value="1"/>
</dbReference>
<evidence type="ECO:0000313" key="3">
    <source>
        <dbReference type="EMBL" id="JAG13407.1"/>
    </source>
</evidence>
<evidence type="ECO:0000256" key="1">
    <source>
        <dbReference type="ARBA" id="ARBA00007764"/>
    </source>
</evidence>